<name>A0A6N7URG0_9FIRM</name>
<dbReference type="InterPro" id="IPR010982">
    <property type="entry name" value="Lambda_DNA-bd_dom_sf"/>
</dbReference>
<dbReference type="Proteomes" id="UP000434409">
    <property type="component" value="Unassembled WGS sequence"/>
</dbReference>
<accession>A0A6N7URG0</accession>
<dbReference type="PANTHER" id="PTHR46558">
    <property type="entry name" value="TRACRIPTIONAL REGULATORY PROTEIN-RELATED-RELATED"/>
    <property type="match status" value="1"/>
</dbReference>
<dbReference type="RefSeq" id="WP_154476210.1">
    <property type="nucleotide sequence ID" value="NZ_VULY01000018.1"/>
</dbReference>
<dbReference type="PANTHER" id="PTHR46558:SF13">
    <property type="entry name" value="HTH-TYPE TRANSCRIPTIONAL REGULATOR IMMR"/>
    <property type="match status" value="1"/>
</dbReference>
<feature type="transmembrane region" description="Helical" evidence="2">
    <location>
        <begin position="304"/>
        <end position="327"/>
    </location>
</feature>
<dbReference type="PROSITE" id="PS50943">
    <property type="entry name" value="HTH_CROC1"/>
    <property type="match status" value="1"/>
</dbReference>
<dbReference type="Pfam" id="PF01381">
    <property type="entry name" value="HTH_3"/>
    <property type="match status" value="1"/>
</dbReference>
<evidence type="ECO:0000313" key="5">
    <source>
        <dbReference type="Proteomes" id="UP000434409"/>
    </source>
</evidence>
<gene>
    <name evidence="4" type="ORF">FYJ34_03215</name>
</gene>
<evidence type="ECO:0000256" key="2">
    <source>
        <dbReference type="SAM" id="Phobius"/>
    </source>
</evidence>
<dbReference type="CDD" id="cd00093">
    <property type="entry name" value="HTH_XRE"/>
    <property type="match status" value="1"/>
</dbReference>
<keyword evidence="2" id="KW-0472">Membrane</keyword>
<feature type="transmembrane region" description="Helical" evidence="2">
    <location>
        <begin position="139"/>
        <end position="164"/>
    </location>
</feature>
<feature type="domain" description="HTH cro/C1-type" evidence="3">
    <location>
        <begin position="7"/>
        <end position="61"/>
    </location>
</feature>
<keyword evidence="2" id="KW-1133">Transmembrane helix</keyword>
<evidence type="ECO:0000313" key="4">
    <source>
        <dbReference type="EMBL" id="MSR93301.1"/>
    </source>
</evidence>
<dbReference type="AlphaFoldDB" id="A0A6N7URG0"/>
<feature type="transmembrane region" description="Helical" evidence="2">
    <location>
        <begin position="198"/>
        <end position="218"/>
    </location>
</feature>
<sequence>MILADKITEERKKNGWSQEELAAKLGVSRQAVSKWESAGSIPDLQKVIQLATLFDVTTDYLLKDDMVSKTSVPTVYDETEKGGTLRRVSMEEANEFLKLRKKGAPIVANATALCIVSPVLIVILGALSEEPRFHISEGLAVGLGGTVLFAMIAAAVFMFITYGIKASHSEHLERDGFETEYGVTGMVKEKNRTYEGTYTRGIAVGVVLCIIAVVPMIIVGSMRAPDYICAIFVGVLLVLIAVGVDLIIRVSMVKGSYDTLLQEGEYTLEEKKIQRKMRAFSGAYWCLATAIYLGWSFWTMRWDFTWILWPVAGVLFAAASSVARAVVKTED</sequence>
<dbReference type="Gene3D" id="1.10.260.40">
    <property type="entry name" value="lambda repressor-like DNA-binding domains"/>
    <property type="match status" value="1"/>
</dbReference>
<dbReference type="EMBL" id="VULY01000018">
    <property type="protein sequence ID" value="MSR93301.1"/>
    <property type="molecule type" value="Genomic_DNA"/>
</dbReference>
<feature type="transmembrane region" description="Helical" evidence="2">
    <location>
        <begin position="279"/>
        <end position="298"/>
    </location>
</feature>
<feature type="transmembrane region" description="Helical" evidence="2">
    <location>
        <begin position="106"/>
        <end position="127"/>
    </location>
</feature>
<dbReference type="GO" id="GO:0003677">
    <property type="term" value="F:DNA binding"/>
    <property type="evidence" value="ECO:0007669"/>
    <property type="project" value="UniProtKB-KW"/>
</dbReference>
<keyword evidence="2" id="KW-0812">Transmembrane</keyword>
<organism evidence="4 5">
    <name type="scientific">Suipraeoptans intestinalis</name>
    <dbReference type="NCBI Taxonomy" id="2606628"/>
    <lineage>
        <taxon>Bacteria</taxon>
        <taxon>Bacillati</taxon>
        <taxon>Bacillota</taxon>
        <taxon>Clostridia</taxon>
        <taxon>Lachnospirales</taxon>
        <taxon>Lachnospiraceae</taxon>
        <taxon>Suipraeoptans</taxon>
    </lineage>
</organism>
<dbReference type="InterPro" id="IPR001387">
    <property type="entry name" value="Cro/C1-type_HTH"/>
</dbReference>
<proteinExistence type="predicted"/>
<evidence type="ECO:0000259" key="3">
    <source>
        <dbReference type="PROSITE" id="PS50943"/>
    </source>
</evidence>
<comment type="caution">
    <text evidence="4">The sequence shown here is derived from an EMBL/GenBank/DDBJ whole genome shotgun (WGS) entry which is preliminary data.</text>
</comment>
<keyword evidence="5" id="KW-1185">Reference proteome</keyword>
<keyword evidence="1" id="KW-0238">DNA-binding</keyword>
<evidence type="ECO:0000256" key="1">
    <source>
        <dbReference type="ARBA" id="ARBA00023125"/>
    </source>
</evidence>
<feature type="transmembrane region" description="Helical" evidence="2">
    <location>
        <begin position="224"/>
        <end position="248"/>
    </location>
</feature>
<protein>
    <submittedName>
        <fullName evidence="4">Helix-turn-helix transcriptional regulator</fullName>
    </submittedName>
</protein>
<reference evidence="4 5" key="1">
    <citation type="submission" date="2019-08" db="EMBL/GenBank/DDBJ databases">
        <title>In-depth cultivation of the pig gut microbiome towards novel bacterial diversity and tailored functional studies.</title>
        <authorList>
            <person name="Wylensek D."/>
            <person name="Hitch T.C.A."/>
            <person name="Clavel T."/>
        </authorList>
    </citation>
    <scope>NUCLEOTIDE SEQUENCE [LARGE SCALE GENOMIC DNA]</scope>
    <source>
        <strain evidence="4 5">68-1-5</strain>
    </source>
</reference>
<dbReference type="SUPFAM" id="SSF47413">
    <property type="entry name" value="lambda repressor-like DNA-binding domains"/>
    <property type="match status" value="1"/>
</dbReference>
<dbReference type="SMART" id="SM00530">
    <property type="entry name" value="HTH_XRE"/>
    <property type="match status" value="1"/>
</dbReference>